<name>A0A9E7BZL9_9ACTN</name>
<dbReference type="AlphaFoldDB" id="A0A9E7BZL9"/>
<gene>
    <name evidence="2" type="ORF">DSM104329_01913</name>
</gene>
<evidence type="ECO:0000313" key="2">
    <source>
        <dbReference type="EMBL" id="UGS35520.1"/>
    </source>
</evidence>
<dbReference type="Proteomes" id="UP001162834">
    <property type="component" value="Chromosome"/>
</dbReference>
<proteinExistence type="predicted"/>
<protein>
    <recommendedName>
        <fullName evidence="1">EthD domain-containing protein</fullName>
    </recommendedName>
</protein>
<dbReference type="EMBL" id="CP087164">
    <property type="protein sequence ID" value="UGS35520.1"/>
    <property type="molecule type" value="Genomic_DNA"/>
</dbReference>
<dbReference type="InterPro" id="IPR011008">
    <property type="entry name" value="Dimeric_a/b-barrel"/>
</dbReference>
<keyword evidence="3" id="KW-1185">Reference proteome</keyword>
<dbReference type="RefSeq" id="WP_259315204.1">
    <property type="nucleotide sequence ID" value="NZ_CP087164.1"/>
</dbReference>
<evidence type="ECO:0000313" key="3">
    <source>
        <dbReference type="Proteomes" id="UP001162834"/>
    </source>
</evidence>
<dbReference type="GO" id="GO:0016491">
    <property type="term" value="F:oxidoreductase activity"/>
    <property type="evidence" value="ECO:0007669"/>
    <property type="project" value="InterPro"/>
</dbReference>
<evidence type="ECO:0000259" key="1">
    <source>
        <dbReference type="Pfam" id="PF07110"/>
    </source>
</evidence>
<dbReference type="Pfam" id="PF07110">
    <property type="entry name" value="EthD"/>
    <property type="match status" value="1"/>
</dbReference>
<sequence>MYKLYAYWSAPKPEDVDAFEEYYRTTHVPRAAAVPGLEDIVTTRTSDGFEGGATPHYRVAEMTFASKEAMAQSAQSPEWAEMRQCSGDIIGRFGVSLTVESGEIDAGA</sequence>
<dbReference type="NCBIfam" id="TIGR02118">
    <property type="entry name" value="EthD family reductase"/>
    <property type="match status" value="1"/>
</dbReference>
<dbReference type="KEGG" id="sbae:DSM104329_01913"/>
<feature type="domain" description="EthD" evidence="1">
    <location>
        <begin position="14"/>
        <end position="81"/>
    </location>
</feature>
<reference evidence="2" key="1">
    <citation type="journal article" date="2022" name="Int. J. Syst. Evol. Microbiol.">
        <title>Pseudomonas aegrilactucae sp. nov. and Pseudomonas morbosilactucae sp. nov., pathogens causing bacterial rot of lettuce in Japan.</title>
        <authorList>
            <person name="Sawada H."/>
            <person name="Fujikawa T."/>
            <person name="Satou M."/>
        </authorList>
    </citation>
    <scope>NUCLEOTIDE SEQUENCE</scope>
    <source>
        <strain evidence="2">0166_1</strain>
    </source>
</reference>
<accession>A0A9E7BZL9</accession>
<dbReference type="SUPFAM" id="SSF54909">
    <property type="entry name" value="Dimeric alpha+beta barrel"/>
    <property type="match status" value="1"/>
</dbReference>
<dbReference type="Gene3D" id="3.30.70.100">
    <property type="match status" value="1"/>
</dbReference>
<dbReference type="InterPro" id="IPR009799">
    <property type="entry name" value="EthD_dom"/>
</dbReference>
<organism evidence="2 3">
    <name type="scientific">Capillimicrobium parvum</name>
    <dbReference type="NCBI Taxonomy" id="2884022"/>
    <lineage>
        <taxon>Bacteria</taxon>
        <taxon>Bacillati</taxon>
        <taxon>Actinomycetota</taxon>
        <taxon>Thermoleophilia</taxon>
        <taxon>Solirubrobacterales</taxon>
        <taxon>Capillimicrobiaceae</taxon>
        <taxon>Capillimicrobium</taxon>
    </lineage>
</organism>